<gene>
    <name evidence="1" type="ORF">B0H67DRAFT_119706</name>
</gene>
<reference evidence="1" key="1">
    <citation type="submission" date="2023-06" db="EMBL/GenBank/DDBJ databases">
        <title>Genome-scale phylogeny and comparative genomics of the fungal order Sordariales.</title>
        <authorList>
            <consortium name="Lawrence Berkeley National Laboratory"/>
            <person name="Hensen N."/>
            <person name="Bonometti L."/>
            <person name="Westerberg I."/>
            <person name="Brannstrom I.O."/>
            <person name="Guillou S."/>
            <person name="Cros-Aarteil S."/>
            <person name="Calhoun S."/>
            <person name="Haridas S."/>
            <person name="Kuo A."/>
            <person name="Mondo S."/>
            <person name="Pangilinan J."/>
            <person name="Riley R."/>
            <person name="Labutti K."/>
            <person name="Andreopoulos B."/>
            <person name="Lipzen A."/>
            <person name="Chen C."/>
            <person name="Yanf M."/>
            <person name="Daum C."/>
            <person name="Ng V."/>
            <person name="Clum A."/>
            <person name="Steindorff A."/>
            <person name="Ohm R."/>
            <person name="Martin F."/>
            <person name="Silar P."/>
            <person name="Natvig D."/>
            <person name="Lalanne C."/>
            <person name="Gautier V."/>
            <person name="Ament-Velasquez S.L."/>
            <person name="Kruys A."/>
            <person name="Hutchinson M.I."/>
            <person name="Powell A.J."/>
            <person name="Barry K."/>
            <person name="Miller A.N."/>
            <person name="Grigoriev I.V."/>
            <person name="Debuchy R."/>
            <person name="Gladieux P."/>
            <person name="Thoren M.H."/>
            <person name="Johannesson H."/>
        </authorList>
    </citation>
    <scope>NUCLEOTIDE SEQUENCE</scope>
    <source>
        <strain evidence="1">SMH4607-1</strain>
    </source>
</reference>
<keyword evidence="2" id="KW-1185">Reference proteome</keyword>
<dbReference type="Proteomes" id="UP001172102">
    <property type="component" value="Unassembled WGS sequence"/>
</dbReference>
<dbReference type="AlphaFoldDB" id="A0AA40AZR7"/>
<organism evidence="1 2">
    <name type="scientific">Lasiosphaeris hirsuta</name>
    <dbReference type="NCBI Taxonomy" id="260670"/>
    <lineage>
        <taxon>Eukaryota</taxon>
        <taxon>Fungi</taxon>
        <taxon>Dikarya</taxon>
        <taxon>Ascomycota</taxon>
        <taxon>Pezizomycotina</taxon>
        <taxon>Sordariomycetes</taxon>
        <taxon>Sordariomycetidae</taxon>
        <taxon>Sordariales</taxon>
        <taxon>Lasiosphaeriaceae</taxon>
        <taxon>Lasiosphaeris</taxon>
    </lineage>
</organism>
<protein>
    <submittedName>
        <fullName evidence="1">Uncharacterized protein</fullName>
    </submittedName>
</protein>
<evidence type="ECO:0000313" key="2">
    <source>
        <dbReference type="Proteomes" id="UP001172102"/>
    </source>
</evidence>
<proteinExistence type="predicted"/>
<accession>A0AA40AZR7</accession>
<sequence>MLGDRQKHLGVTEVHADRQTVADLFTRAPALMRIVERDLPVVRPLMQGHLDVAWSTGRAIPPAAKRYFEGIDSNKNELKDVPVSYVIHVQEEVRELLLREEEAEAGVDGRPGSGARLAGNLAAVLEKWSVLSVDLW</sequence>
<evidence type="ECO:0000313" key="1">
    <source>
        <dbReference type="EMBL" id="KAK0725020.1"/>
    </source>
</evidence>
<comment type="caution">
    <text evidence="1">The sequence shown here is derived from an EMBL/GenBank/DDBJ whole genome shotgun (WGS) entry which is preliminary data.</text>
</comment>
<name>A0AA40AZR7_9PEZI</name>
<dbReference type="EMBL" id="JAUKUA010000002">
    <property type="protein sequence ID" value="KAK0725020.1"/>
    <property type="molecule type" value="Genomic_DNA"/>
</dbReference>